<protein>
    <submittedName>
        <fullName evidence="2">Protein RRNAD1</fullName>
    </submittedName>
</protein>
<sequence>MEPENIEEYVEEIQHLLSHYSWLFDFKMTQMLSGNVFDLMPVHWFEFGKDAAVEVLHDVAEGTPKDNWPPGLASFVGRCGRLRRWQLRCDEPTNESPLPEALTRGVSAKKRHELRRMVPAVAGLCTRTGSHLVMDVGAGLGHLAESLRQSTQLRILGVERDASLLEAAGRRRRRLTESGAAGCPACLRIVRCEVADSDSGQQRLQRLAAEFAAEPLLRLLVRLPEARALLLLSCCYHKAADGRLLSRRLATVRLGHFGRRLACQQSVSAWCHQSAADHARHATAVGWRALLEVVAQRTGLTVSDRRRHGTHRYANFAEYAAAMLGAADDNADCDQRLLQCTANDVFKQYGAQLRCVEFLTALQACLQPVLEGLLLLDRMLFLREHAISAELMPLFEDQLSPRTWALMAWKT</sequence>
<gene>
    <name evidence="2" type="primary">Rrnad1_2</name>
    <name evidence="2" type="ORF">FJT64_025732</name>
</gene>
<dbReference type="InterPro" id="IPR029063">
    <property type="entry name" value="SAM-dependent_MTases_sf"/>
</dbReference>
<dbReference type="EMBL" id="VIIS01001085">
    <property type="protein sequence ID" value="KAF0302186.1"/>
    <property type="molecule type" value="Genomic_DNA"/>
</dbReference>
<dbReference type="InterPro" id="IPR052220">
    <property type="entry name" value="METTL25"/>
</dbReference>
<comment type="caution">
    <text evidence="2">The sequence shown here is derived from an EMBL/GenBank/DDBJ whole genome shotgun (WGS) entry which is preliminary data.</text>
</comment>
<dbReference type="OrthoDB" id="10258156at2759"/>
<proteinExistence type="predicted"/>
<dbReference type="Pfam" id="PF13679">
    <property type="entry name" value="Methyltransf_32"/>
    <property type="match status" value="1"/>
</dbReference>
<dbReference type="InterPro" id="IPR025714">
    <property type="entry name" value="Methyltranfer_dom"/>
</dbReference>
<keyword evidence="3" id="KW-1185">Reference proteome</keyword>
<feature type="domain" description="Methyltransferase" evidence="1">
    <location>
        <begin position="109"/>
        <end position="239"/>
    </location>
</feature>
<name>A0A6A4W4E8_AMPAM</name>
<evidence type="ECO:0000313" key="3">
    <source>
        <dbReference type="Proteomes" id="UP000440578"/>
    </source>
</evidence>
<accession>A0A6A4W4E8</accession>
<evidence type="ECO:0000313" key="2">
    <source>
        <dbReference type="EMBL" id="KAF0302186.1"/>
    </source>
</evidence>
<dbReference type="PANTHER" id="PTHR12496:SF0">
    <property type="entry name" value="METHYLTRANSFERASE DOMAIN-CONTAINING PROTEIN"/>
    <property type="match status" value="1"/>
</dbReference>
<dbReference type="PANTHER" id="PTHR12496">
    <property type="entry name" value="CGI-41 METHYLTRANSFERASE"/>
    <property type="match status" value="1"/>
</dbReference>
<dbReference type="AlphaFoldDB" id="A0A6A4W4E8"/>
<organism evidence="2 3">
    <name type="scientific">Amphibalanus amphitrite</name>
    <name type="common">Striped barnacle</name>
    <name type="synonym">Balanus amphitrite</name>
    <dbReference type="NCBI Taxonomy" id="1232801"/>
    <lineage>
        <taxon>Eukaryota</taxon>
        <taxon>Metazoa</taxon>
        <taxon>Ecdysozoa</taxon>
        <taxon>Arthropoda</taxon>
        <taxon>Crustacea</taxon>
        <taxon>Multicrustacea</taxon>
        <taxon>Cirripedia</taxon>
        <taxon>Thoracica</taxon>
        <taxon>Thoracicalcarea</taxon>
        <taxon>Balanomorpha</taxon>
        <taxon>Balanoidea</taxon>
        <taxon>Balanidae</taxon>
        <taxon>Amphibalaninae</taxon>
        <taxon>Amphibalanus</taxon>
    </lineage>
</organism>
<reference evidence="2 3" key="1">
    <citation type="submission" date="2019-07" db="EMBL/GenBank/DDBJ databases">
        <title>Draft genome assembly of a fouling barnacle, Amphibalanus amphitrite (Darwin, 1854): The first reference genome for Thecostraca.</title>
        <authorList>
            <person name="Kim W."/>
        </authorList>
    </citation>
    <scope>NUCLEOTIDE SEQUENCE [LARGE SCALE GENOMIC DNA]</scope>
    <source>
        <strain evidence="2">SNU_AA5</strain>
        <tissue evidence="2">Soma without cirri and trophi</tissue>
    </source>
</reference>
<evidence type="ECO:0000259" key="1">
    <source>
        <dbReference type="Pfam" id="PF13679"/>
    </source>
</evidence>
<dbReference type="Proteomes" id="UP000440578">
    <property type="component" value="Unassembled WGS sequence"/>
</dbReference>
<dbReference type="SUPFAM" id="SSF53335">
    <property type="entry name" value="S-adenosyl-L-methionine-dependent methyltransferases"/>
    <property type="match status" value="1"/>
</dbReference>